<dbReference type="Proteomes" id="UP000270094">
    <property type="component" value="Unassembled WGS sequence"/>
</dbReference>
<dbReference type="AlphaFoldDB" id="A0A3P7LVD6"/>
<accession>A0A3P7LVD6</accession>
<dbReference type="GO" id="GO:0005794">
    <property type="term" value="C:Golgi apparatus"/>
    <property type="evidence" value="ECO:0007669"/>
    <property type="project" value="TreeGrafter"/>
</dbReference>
<gene>
    <name evidence="1" type="ORF">SVUK_LOCUS18060</name>
</gene>
<proteinExistence type="predicted"/>
<evidence type="ECO:0000313" key="2">
    <source>
        <dbReference type="Proteomes" id="UP000270094"/>
    </source>
</evidence>
<evidence type="ECO:0000313" key="1">
    <source>
        <dbReference type="EMBL" id="VDM83062.1"/>
    </source>
</evidence>
<protein>
    <recommendedName>
        <fullName evidence="3">Clathrin/coatomer adaptor adaptin-like N-terminal domain-containing protein</fullName>
    </recommendedName>
</protein>
<keyword evidence="2" id="KW-1185">Reference proteome</keyword>
<dbReference type="InterPro" id="IPR039988">
    <property type="entry name" value="MTTP"/>
</dbReference>
<dbReference type="GO" id="GO:0005548">
    <property type="term" value="F:phospholipid transporter activity"/>
    <property type="evidence" value="ECO:0007669"/>
    <property type="project" value="InterPro"/>
</dbReference>
<reference evidence="1 2" key="1">
    <citation type="submission" date="2018-11" db="EMBL/GenBank/DDBJ databases">
        <authorList>
            <consortium name="Pathogen Informatics"/>
        </authorList>
    </citation>
    <scope>NUCLEOTIDE SEQUENCE [LARGE SCALE GENOMIC DNA]</scope>
</reference>
<dbReference type="EMBL" id="UYYB01120877">
    <property type="protein sequence ID" value="VDM83062.1"/>
    <property type="molecule type" value="Genomic_DNA"/>
</dbReference>
<dbReference type="PANTHER" id="PTHR13024">
    <property type="entry name" value="MICROSOMAL TRIGLYCERIDE TRANSFER PROTEIN, LARGE SUBUNIT"/>
    <property type="match status" value="1"/>
</dbReference>
<organism evidence="1 2">
    <name type="scientific">Strongylus vulgaris</name>
    <name type="common">Blood worm</name>
    <dbReference type="NCBI Taxonomy" id="40348"/>
    <lineage>
        <taxon>Eukaryota</taxon>
        <taxon>Metazoa</taxon>
        <taxon>Ecdysozoa</taxon>
        <taxon>Nematoda</taxon>
        <taxon>Chromadorea</taxon>
        <taxon>Rhabditida</taxon>
        <taxon>Rhabditina</taxon>
        <taxon>Rhabditomorpha</taxon>
        <taxon>Strongyloidea</taxon>
        <taxon>Strongylidae</taxon>
        <taxon>Strongylus</taxon>
    </lineage>
</organism>
<sequence length="117" mass="13283">MYATSYEIAEGLLCSNHSRQVQIAALRVIKAVDPSLYDNKLINVLVRLFRNTCPQPTSTGESQMAVDILMNCVPEHQHTATLLLRTESTHPDDHEKWNYFYKAVESSGLQDDLVCWS</sequence>
<dbReference type="GO" id="GO:0005783">
    <property type="term" value="C:endoplasmic reticulum"/>
    <property type="evidence" value="ECO:0007669"/>
    <property type="project" value="TreeGrafter"/>
</dbReference>
<name>A0A3P7LVD6_STRVU</name>
<dbReference type="OrthoDB" id="5865932at2759"/>
<dbReference type="GO" id="GO:0016323">
    <property type="term" value="C:basolateral plasma membrane"/>
    <property type="evidence" value="ECO:0007669"/>
    <property type="project" value="TreeGrafter"/>
</dbReference>
<dbReference type="GO" id="GO:0042157">
    <property type="term" value="P:lipoprotein metabolic process"/>
    <property type="evidence" value="ECO:0007669"/>
    <property type="project" value="TreeGrafter"/>
</dbReference>
<dbReference type="PANTHER" id="PTHR13024:SF0">
    <property type="entry name" value="MICROSOMAL TRIACYLGLYCEROL TRANSFER PROTEIN"/>
    <property type="match status" value="1"/>
</dbReference>
<evidence type="ECO:0008006" key="3">
    <source>
        <dbReference type="Google" id="ProtNLM"/>
    </source>
</evidence>